<name>A0ABT4JX40_9GAMM</name>
<sequence length="65" mass="7210">MLKEIQVIGSFQFNTEFTQAISVIESNLFDFDLLIAKQYSLNNIDDAFTLATSGKAIGKVQVIIP</sequence>
<dbReference type="EMBL" id="JAPUBN010000019">
    <property type="protein sequence ID" value="MCZ2722952.1"/>
    <property type="molecule type" value="Genomic_DNA"/>
</dbReference>
<protein>
    <recommendedName>
        <fullName evidence="3">Zinc-binding dehydrogenase</fullName>
    </recommendedName>
</protein>
<dbReference type="Gene3D" id="3.40.50.720">
    <property type="entry name" value="NAD(P)-binding Rossmann-like Domain"/>
    <property type="match status" value="1"/>
</dbReference>
<proteinExistence type="predicted"/>
<organism evidence="1 2">
    <name type="scientific">Marinomonas phaeophyticola</name>
    <dbReference type="NCBI Taxonomy" id="3004091"/>
    <lineage>
        <taxon>Bacteria</taxon>
        <taxon>Pseudomonadati</taxon>
        <taxon>Pseudomonadota</taxon>
        <taxon>Gammaproteobacteria</taxon>
        <taxon>Oceanospirillales</taxon>
        <taxon>Oceanospirillaceae</taxon>
        <taxon>Marinomonas</taxon>
    </lineage>
</organism>
<reference evidence="1" key="1">
    <citation type="submission" date="2022-12" db="EMBL/GenBank/DDBJ databases">
        <title>Marinomonas 15G1-11 sp. nov, isolated from marine algae.</title>
        <authorList>
            <person name="Butt M."/>
            <person name="Choi D.G."/>
            <person name="Kim J.M."/>
            <person name="Lee J.K."/>
            <person name="Baek J.H."/>
            <person name="Jeon C.O."/>
        </authorList>
    </citation>
    <scope>NUCLEOTIDE SEQUENCE</scope>
    <source>
        <strain evidence="1">15G1-11</strain>
    </source>
</reference>
<evidence type="ECO:0008006" key="3">
    <source>
        <dbReference type="Google" id="ProtNLM"/>
    </source>
</evidence>
<accession>A0ABT4JX40</accession>
<dbReference type="Proteomes" id="UP001149719">
    <property type="component" value="Unassembled WGS sequence"/>
</dbReference>
<evidence type="ECO:0000313" key="2">
    <source>
        <dbReference type="Proteomes" id="UP001149719"/>
    </source>
</evidence>
<dbReference type="Gene3D" id="3.90.180.10">
    <property type="entry name" value="Medium-chain alcohol dehydrogenases, catalytic domain"/>
    <property type="match status" value="1"/>
</dbReference>
<comment type="caution">
    <text evidence="1">The sequence shown here is derived from an EMBL/GenBank/DDBJ whole genome shotgun (WGS) entry which is preliminary data.</text>
</comment>
<gene>
    <name evidence="1" type="ORF">O1D97_15365</name>
</gene>
<keyword evidence="2" id="KW-1185">Reference proteome</keyword>
<evidence type="ECO:0000313" key="1">
    <source>
        <dbReference type="EMBL" id="MCZ2722952.1"/>
    </source>
</evidence>
<dbReference type="RefSeq" id="WP_269126999.1">
    <property type="nucleotide sequence ID" value="NZ_JAPUBN010000019.1"/>
</dbReference>